<protein>
    <submittedName>
        <fullName evidence="5">LuxR family transcriptional regulator</fullName>
    </submittedName>
</protein>
<dbReference type="SMART" id="SM00421">
    <property type="entry name" value="HTH_LUXR"/>
    <property type="match status" value="1"/>
</dbReference>
<dbReference type="InterPro" id="IPR000792">
    <property type="entry name" value="Tscrpt_reg_LuxR_C"/>
</dbReference>
<evidence type="ECO:0000256" key="1">
    <source>
        <dbReference type="ARBA" id="ARBA00022741"/>
    </source>
</evidence>
<comment type="caution">
    <text evidence="5">The sequence shown here is derived from an EMBL/GenBank/DDBJ whole genome shotgun (WGS) entry which is preliminary data.</text>
</comment>
<dbReference type="PANTHER" id="PTHR16305:SF35">
    <property type="entry name" value="TRANSCRIPTIONAL ACTIVATOR DOMAIN"/>
    <property type="match status" value="1"/>
</dbReference>
<keyword evidence="1" id="KW-0547">Nucleotide-binding</keyword>
<dbReference type="PROSITE" id="PS50043">
    <property type="entry name" value="HTH_LUXR_2"/>
    <property type="match status" value="1"/>
</dbReference>
<dbReference type="CDD" id="cd06170">
    <property type="entry name" value="LuxR_C_like"/>
    <property type="match status" value="1"/>
</dbReference>
<dbReference type="InterPro" id="IPR036388">
    <property type="entry name" value="WH-like_DNA-bd_sf"/>
</dbReference>
<dbReference type="EMBL" id="BAABEO010000025">
    <property type="protein sequence ID" value="GAA3698066.1"/>
    <property type="molecule type" value="Genomic_DNA"/>
</dbReference>
<dbReference type="SUPFAM" id="SSF48452">
    <property type="entry name" value="TPR-like"/>
    <property type="match status" value="1"/>
</dbReference>
<dbReference type="PRINTS" id="PR00038">
    <property type="entry name" value="HTHLUXR"/>
</dbReference>
<dbReference type="Pfam" id="PF13191">
    <property type="entry name" value="AAA_16"/>
    <property type="match status" value="1"/>
</dbReference>
<reference evidence="6" key="1">
    <citation type="journal article" date="2019" name="Int. J. Syst. Evol. Microbiol.">
        <title>The Global Catalogue of Microorganisms (GCM) 10K type strain sequencing project: providing services to taxonomists for standard genome sequencing and annotation.</title>
        <authorList>
            <consortium name="The Broad Institute Genomics Platform"/>
            <consortium name="The Broad Institute Genome Sequencing Center for Infectious Disease"/>
            <person name="Wu L."/>
            <person name="Ma J."/>
        </authorList>
    </citation>
    <scope>NUCLEOTIDE SEQUENCE [LARGE SCALE GENOMIC DNA]</scope>
    <source>
        <strain evidence="6">JCM 30742</strain>
    </source>
</reference>
<dbReference type="SUPFAM" id="SSF52540">
    <property type="entry name" value="P-loop containing nucleoside triphosphate hydrolases"/>
    <property type="match status" value="1"/>
</dbReference>
<sequence length="953" mass="101753">MTASPSPSLFVGRRSELEVLDGLLAAASAGRPQVAVVRGAAGSGKTRLVERLLELHGIQAGGGPDVLRASGSAWEQELDGGVLEQLLPAGRPAPAGEPWDLATAGPALLEALTSVSLASSSPHSSTDRPAGQGQEIDPGEEPPPAGGPAVLLVDNLQWVDEATLQALLFALRRLTDQRLLAVLVLGDEHAHRLPTPCRDFLEDHRTTVVELRPLSAADILELAVRGLGVDLTEPAAHRIARYCGGNPRHVRHLLQENPPELWRQWQRELPAPRELVHDAGVRLGRLGSPARHLVEAAAVLGTTSGLADAAALAGCGDPLPALAEAGEAGLLAVAGDGGRVAVAFPSAVERAAVYHALCLPRRVALHRAAAERLADRGASLGHRAAASLLPDPQLAAELQDYAAAQAEAGAWSIAADALVTAGRLLPGGQEHEALLLRAVDAMVGAGELPRALAYADELAHFAPSPLRNAVSGYIAIVQGRQLDAATQLEQAWTLAERGRDRGALTLVAQRRVLDSLARWNGPDLVDWAECAGALAEPGSPAVIESSAIKGLGLAAMGRTAEAESSYAALVDRPDLGAQSQRVRMGMGWLHLALDRPELAREELASAVSTDFSSGSYRISLWASAWLARTEFTLGDWSQALHTIDRALVLQRSTGMELVRPLLHWTAAQIHVLRGNRDAAAEHLEQGRANSGNYPIMLLPYHLAQAQVAEARTDYEGVLRALEPVAALDRRHGLDEPGFWPWHDVYANALVMTDRIEEAEVFVAGLEPIVAERRHRSAAARLAYVRGRILGARGDINGAKDAFEAGLASLRGLNLPYERARVDFAYGQTLRRAGKRRESSIPLSRAREGFAALGASTYTERCDRELQAAGVSAARREATDWSSLTAQEQAVVRLVAGGVTNKEAAQELFVSVKTVQYHLTRTYAKLGVSSRTELAARYRAEGAQIRENQQDESR</sequence>
<organism evidence="5 6">
    <name type="scientific">Arthrobacter ginkgonis</name>
    <dbReference type="NCBI Taxonomy" id="1630594"/>
    <lineage>
        <taxon>Bacteria</taxon>
        <taxon>Bacillati</taxon>
        <taxon>Actinomycetota</taxon>
        <taxon>Actinomycetes</taxon>
        <taxon>Micrococcales</taxon>
        <taxon>Micrococcaceae</taxon>
        <taxon>Arthrobacter</taxon>
    </lineage>
</organism>
<dbReference type="InterPro" id="IPR041664">
    <property type="entry name" value="AAA_16"/>
</dbReference>
<dbReference type="InterPro" id="IPR016032">
    <property type="entry name" value="Sig_transdc_resp-reg_C-effctor"/>
</dbReference>
<evidence type="ECO:0000259" key="4">
    <source>
        <dbReference type="PROSITE" id="PS50043"/>
    </source>
</evidence>
<dbReference type="Gene3D" id="1.25.40.10">
    <property type="entry name" value="Tetratricopeptide repeat domain"/>
    <property type="match status" value="1"/>
</dbReference>
<evidence type="ECO:0000313" key="6">
    <source>
        <dbReference type="Proteomes" id="UP001500752"/>
    </source>
</evidence>
<gene>
    <name evidence="5" type="ORF">GCM10023081_38810</name>
</gene>
<keyword evidence="2" id="KW-0067">ATP-binding</keyword>
<feature type="domain" description="HTH luxR-type" evidence="4">
    <location>
        <begin position="876"/>
        <end position="941"/>
    </location>
</feature>
<evidence type="ECO:0000256" key="2">
    <source>
        <dbReference type="ARBA" id="ARBA00022840"/>
    </source>
</evidence>
<feature type="region of interest" description="Disordered" evidence="3">
    <location>
        <begin position="115"/>
        <end position="147"/>
    </location>
</feature>
<name>A0ABP7D1X6_9MICC</name>
<evidence type="ECO:0000256" key="3">
    <source>
        <dbReference type="SAM" id="MobiDB-lite"/>
    </source>
</evidence>
<dbReference type="PANTHER" id="PTHR16305">
    <property type="entry name" value="TESTICULAR SOLUBLE ADENYLYL CYCLASE"/>
    <property type="match status" value="1"/>
</dbReference>
<accession>A0ABP7D1X6</accession>
<dbReference type="InterPro" id="IPR011990">
    <property type="entry name" value="TPR-like_helical_dom_sf"/>
</dbReference>
<dbReference type="RefSeq" id="WP_345153458.1">
    <property type="nucleotide sequence ID" value="NZ_BAABEO010000025.1"/>
</dbReference>
<dbReference type="InterPro" id="IPR027417">
    <property type="entry name" value="P-loop_NTPase"/>
</dbReference>
<evidence type="ECO:0000313" key="5">
    <source>
        <dbReference type="EMBL" id="GAA3698066.1"/>
    </source>
</evidence>
<dbReference type="Proteomes" id="UP001500752">
    <property type="component" value="Unassembled WGS sequence"/>
</dbReference>
<dbReference type="Gene3D" id="1.10.10.10">
    <property type="entry name" value="Winged helix-like DNA-binding domain superfamily/Winged helix DNA-binding domain"/>
    <property type="match status" value="1"/>
</dbReference>
<dbReference type="SUPFAM" id="SSF46894">
    <property type="entry name" value="C-terminal effector domain of the bipartite response regulators"/>
    <property type="match status" value="1"/>
</dbReference>
<keyword evidence="6" id="KW-1185">Reference proteome</keyword>
<feature type="compositionally biased region" description="Low complexity" evidence="3">
    <location>
        <begin position="115"/>
        <end position="124"/>
    </location>
</feature>
<proteinExistence type="predicted"/>
<dbReference type="Pfam" id="PF00196">
    <property type="entry name" value="GerE"/>
    <property type="match status" value="1"/>
</dbReference>